<organism evidence="2 3">
    <name type="scientific">Stephania yunnanensis</name>
    <dbReference type="NCBI Taxonomy" id="152371"/>
    <lineage>
        <taxon>Eukaryota</taxon>
        <taxon>Viridiplantae</taxon>
        <taxon>Streptophyta</taxon>
        <taxon>Embryophyta</taxon>
        <taxon>Tracheophyta</taxon>
        <taxon>Spermatophyta</taxon>
        <taxon>Magnoliopsida</taxon>
        <taxon>Ranunculales</taxon>
        <taxon>Menispermaceae</taxon>
        <taxon>Menispermoideae</taxon>
        <taxon>Cissampelideae</taxon>
        <taxon>Stephania</taxon>
    </lineage>
</organism>
<dbReference type="AlphaFoldDB" id="A0AAP0E9Q6"/>
<protein>
    <submittedName>
        <fullName evidence="2">Uncharacterized protein</fullName>
    </submittedName>
</protein>
<reference evidence="2 3" key="1">
    <citation type="submission" date="2024-01" db="EMBL/GenBank/DDBJ databases">
        <title>Genome assemblies of Stephania.</title>
        <authorList>
            <person name="Yang L."/>
        </authorList>
    </citation>
    <scope>NUCLEOTIDE SEQUENCE [LARGE SCALE GENOMIC DNA]</scope>
    <source>
        <strain evidence="2">YNDBR</strain>
        <tissue evidence="2">Leaf</tissue>
    </source>
</reference>
<evidence type="ECO:0000256" key="1">
    <source>
        <dbReference type="SAM" id="MobiDB-lite"/>
    </source>
</evidence>
<keyword evidence="3" id="KW-1185">Reference proteome</keyword>
<sequence>MTSNGWRIKRKKSSNVDTTEQGLTATANKLADAFAHTDCARLQKELRSIPELSQEDVMRVMFFIGR</sequence>
<evidence type="ECO:0000313" key="2">
    <source>
        <dbReference type="EMBL" id="KAK9087648.1"/>
    </source>
</evidence>
<name>A0AAP0E9Q6_9MAGN</name>
<proteinExistence type="predicted"/>
<accession>A0AAP0E9Q6</accession>
<dbReference type="Proteomes" id="UP001420932">
    <property type="component" value="Unassembled WGS sequence"/>
</dbReference>
<feature type="region of interest" description="Disordered" evidence="1">
    <location>
        <begin position="1"/>
        <end position="20"/>
    </location>
</feature>
<evidence type="ECO:0000313" key="3">
    <source>
        <dbReference type="Proteomes" id="UP001420932"/>
    </source>
</evidence>
<gene>
    <name evidence="2" type="ORF">Syun_030042</name>
</gene>
<dbReference type="EMBL" id="JBBNAF010000013">
    <property type="protein sequence ID" value="KAK9087648.1"/>
    <property type="molecule type" value="Genomic_DNA"/>
</dbReference>
<comment type="caution">
    <text evidence="2">The sequence shown here is derived from an EMBL/GenBank/DDBJ whole genome shotgun (WGS) entry which is preliminary data.</text>
</comment>